<gene>
    <name evidence="1" type="ORF">TCM_009115</name>
</gene>
<name>A0A061E6I1_THECC</name>
<accession>A0A061E6I1</accession>
<organism evidence="1 2">
    <name type="scientific">Theobroma cacao</name>
    <name type="common">Cacao</name>
    <name type="synonym">Cocoa</name>
    <dbReference type="NCBI Taxonomy" id="3641"/>
    <lineage>
        <taxon>Eukaryota</taxon>
        <taxon>Viridiplantae</taxon>
        <taxon>Streptophyta</taxon>
        <taxon>Embryophyta</taxon>
        <taxon>Tracheophyta</taxon>
        <taxon>Spermatophyta</taxon>
        <taxon>Magnoliopsida</taxon>
        <taxon>eudicotyledons</taxon>
        <taxon>Gunneridae</taxon>
        <taxon>Pentapetalae</taxon>
        <taxon>rosids</taxon>
        <taxon>malvids</taxon>
        <taxon>Malvales</taxon>
        <taxon>Malvaceae</taxon>
        <taxon>Byttnerioideae</taxon>
        <taxon>Theobroma</taxon>
    </lineage>
</organism>
<reference evidence="1 2" key="1">
    <citation type="journal article" date="2013" name="Genome Biol.">
        <title>The genome sequence of the most widely cultivated cacao type and its use to identify candidate genes regulating pod color.</title>
        <authorList>
            <person name="Motamayor J.C."/>
            <person name="Mockaitis K."/>
            <person name="Schmutz J."/>
            <person name="Haiminen N."/>
            <person name="Iii D.L."/>
            <person name="Cornejo O."/>
            <person name="Findley S.D."/>
            <person name="Zheng P."/>
            <person name="Utro F."/>
            <person name="Royaert S."/>
            <person name="Saski C."/>
            <person name="Jenkins J."/>
            <person name="Podicheti R."/>
            <person name="Zhao M."/>
            <person name="Scheffler B.E."/>
            <person name="Stack J.C."/>
            <person name="Feltus F.A."/>
            <person name="Mustiga G.M."/>
            <person name="Amores F."/>
            <person name="Phillips W."/>
            <person name="Marelli J.P."/>
            <person name="May G.D."/>
            <person name="Shapiro H."/>
            <person name="Ma J."/>
            <person name="Bustamante C.D."/>
            <person name="Schnell R.J."/>
            <person name="Main D."/>
            <person name="Gilbert D."/>
            <person name="Parida L."/>
            <person name="Kuhn D.N."/>
        </authorList>
    </citation>
    <scope>NUCLEOTIDE SEQUENCE [LARGE SCALE GENOMIC DNA]</scope>
    <source>
        <strain evidence="2">cv. Matina 1-6</strain>
    </source>
</reference>
<dbReference type="EMBL" id="CM001880">
    <property type="protein sequence ID" value="EOX99971.1"/>
    <property type="molecule type" value="Genomic_DNA"/>
</dbReference>
<evidence type="ECO:0000313" key="2">
    <source>
        <dbReference type="Proteomes" id="UP000026915"/>
    </source>
</evidence>
<dbReference type="Proteomes" id="UP000026915">
    <property type="component" value="Chromosome 2"/>
</dbReference>
<dbReference type="InParanoid" id="A0A061E6I1"/>
<dbReference type="Gramene" id="EOX99971">
    <property type="protein sequence ID" value="EOX99971"/>
    <property type="gene ID" value="TCM_009115"/>
</dbReference>
<sequence>MASSLLCFSPQDRLQPPKQFSLQPVTLPPFSLTFRHLGLEWIWSIYDDMLMTFGYNVDDILSLITDSYASLYVNS</sequence>
<dbReference type="AlphaFoldDB" id="A0A061E6I1"/>
<proteinExistence type="predicted"/>
<dbReference type="HOGENOM" id="CLU_2676053_0_0_1"/>
<protein>
    <submittedName>
        <fullName evidence="1">Uncharacterized protein</fullName>
    </submittedName>
</protein>
<keyword evidence="2" id="KW-1185">Reference proteome</keyword>
<evidence type="ECO:0000313" key="1">
    <source>
        <dbReference type="EMBL" id="EOX99971.1"/>
    </source>
</evidence>